<dbReference type="Proteomes" id="UP001235939">
    <property type="component" value="Chromosome 04"/>
</dbReference>
<keyword evidence="2" id="KW-1185">Reference proteome</keyword>
<name>A0ABY6KBT0_9ARAC</name>
<evidence type="ECO:0000313" key="1">
    <source>
        <dbReference type="EMBL" id="UYV66299.1"/>
    </source>
</evidence>
<organism evidence="1 2">
    <name type="scientific">Cordylochernes scorpioides</name>
    <dbReference type="NCBI Taxonomy" id="51811"/>
    <lineage>
        <taxon>Eukaryota</taxon>
        <taxon>Metazoa</taxon>
        <taxon>Ecdysozoa</taxon>
        <taxon>Arthropoda</taxon>
        <taxon>Chelicerata</taxon>
        <taxon>Arachnida</taxon>
        <taxon>Pseudoscorpiones</taxon>
        <taxon>Cheliferoidea</taxon>
        <taxon>Chernetidae</taxon>
        <taxon>Cordylochernes</taxon>
    </lineage>
</organism>
<protein>
    <recommendedName>
        <fullName evidence="3">Vitellogenin</fullName>
    </recommendedName>
</protein>
<gene>
    <name evidence="1" type="ORF">LAZ67_4001256</name>
</gene>
<dbReference type="EMBL" id="CP092866">
    <property type="protein sequence ID" value="UYV66299.1"/>
    <property type="molecule type" value="Genomic_DNA"/>
</dbReference>
<evidence type="ECO:0000313" key="2">
    <source>
        <dbReference type="Proteomes" id="UP001235939"/>
    </source>
</evidence>
<dbReference type="SUPFAM" id="SSF48371">
    <property type="entry name" value="ARM repeat"/>
    <property type="match status" value="1"/>
</dbReference>
<dbReference type="InterPro" id="IPR016024">
    <property type="entry name" value="ARM-type_fold"/>
</dbReference>
<proteinExistence type="predicted"/>
<evidence type="ECO:0008006" key="3">
    <source>
        <dbReference type="Google" id="ProtNLM"/>
    </source>
</evidence>
<reference evidence="1 2" key="1">
    <citation type="submission" date="2022-01" db="EMBL/GenBank/DDBJ databases">
        <title>A chromosomal length assembly of Cordylochernes scorpioides.</title>
        <authorList>
            <person name="Zeh D."/>
            <person name="Zeh J."/>
        </authorList>
    </citation>
    <scope>NUCLEOTIDE SEQUENCE [LARGE SCALE GENOMIC DNA]</scope>
    <source>
        <strain evidence="1">IN4F17</strain>
        <tissue evidence="1">Whole Body</tissue>
    </source>
</reference>
<accession>A0ABY6KBT0</accession>
<sequence>MNIVFYRNGVDYTRRKLRKYLQQDDNLPKTRSKLRKLLSSILTSKKNVEKIFMEEDELFIVLLEKMDSLEDESKSYIIKIFVKLMDSENFKKYVAESSRILEILTYSELDSPYGPLLLNYASNDLLANSEKFIELFDYVRLSKDPIMAQKIFRKVCNLLEKAPKRLLKKNSLHLRQTFMWLLANESPCKAQALEFIGRQMPRAVSIAFILPLVREALPLFYRLVYHDSVELRCPAYRIIITLEEMAKHIPSINQVLSFYRPAVNLMEMYVTPINISQGFEEIFLEKGMQKILMMYKFGLLLDFVTFWDKKGLPRNMGR</sequence>